<name>A0A418ZZ94_9RHOB</name>
<evidence type="ECO:0000313" key="3">
    <source>
        <dbReference type="Proteomes" id="UP000285530"/>
    </source>
</evidence>
<protein>
    <submittedName>
        <fullName evidence="2">DUF262 domain-containing protein</fullName>
    </submittedName>
</protein>
<organism evidence="2 3">
    <name type="scientific">Paracoccus aestuarii</name>
    <dbReference type="NCBI Taxonomy" id="453842"/>
    <lineage>
        <taxon>Bacteria</taxon>
        <taxon>Pseudomonadati</taxon>
        <taxon>Pseudomonadota</taxon>
        <taxon>Alphaproteobacteria</taxon>
        <taxon>Rhodobacterales</taxon>
        <taxon>Paracoccaceae</taxon>
        <taxon>Paracoccus</taxon>
    </lineage>
</organism>
<dbReference type="AlphaFoldDB" id="A0A418ZZ94"/>
<sequence>MESSKILKKFKEAQHSLVIQNSDFSLSVMREMIQSGAVDVNPHYQRRDRWPRAKQSRLIESFILNVPVPPIFLSEHEFGSYSVIDGKQRLTAIDQYLGGEFGLEGLESFPELNTLKFRDLPREIQNGLVMRPYLRVTTLLNQSDPELTYEVFLRLNTGGESLTAQEIRNVAYDGPFNAGLIEASTNDLLARALGSRPIDLTVFA</sequence>
<gene>
    <name evidence="2" type="ORF">D3P06_05515</name>
</gene>
<dbReference type="Proteomes" id="UP000285530">
    <property type="component" value="Unassembled WGS sequence"/>
</dbReference>
<dbReference type="EMBL" id="QZEV01000016">
    <property type="protein sequence ID" value="RJL05886.1"/>
    <property type="molecule type" value="Genomic_DNA"/>
</dbReference>
<accession>A0A418ZZ94</accession>
<evidence type="ECO:0000259" key="1">
    <source>
        <dbReference type="Pfam" id="PF03235"/>
    </source>
</evidence>
<dbReference type="OrthoDB" id="9787127at2"/>
<proteinExistence type="predicted"/>
<comment type="caution">
    <text evidence="2">The sequence shown here is derived from an EMBL/GenBank/DDBJ whole genome shotgun (WGS) entry which is preliminary data.</text>
</comment>
<dbReference type="Pfam" id="PF03235">
    <property type="entry name" value="GmrSD_N"/>
    <property type="match status" value="1"/>
</dbReference>
<feature type="domain" description="GmrSD restriction endonucleases N-terminal" evidence="1">
    <location>
        <begin position="33"/>
        <end position="170"/>
    </location>
</feature>
<dbReference type="RefSeq" id="WP_119885607.1">
    <property type="nucleotide sequence ID" value="NZ_CP067169.1"/>
</dbReference>
<keyword evidence="3" id="KW-1185">Reference proteome</keyword>
<dbReference type="PANTHER" id="PTHR39639:SF1">
    <property type="entry name" value="DUF262 DOMAIN-CONTAINING PROTEIN"/>
    <property type="match status" value="1"/>
</dbReference>
<reference evidence="2 3" key="1">
    <citation type="submission" date="2018-09" db="EMBL/GenBank/DDBJ databases">
        <title>Paracoccus onubensis nov. sp. a moderate halophilic bacterium isolated from Gruta de las Maravillas (Aracena, Spain).</title>
        <authorList>
            <person name="Jurado V."/>
            <person name="Gutierrez-Patricio S."/>
            <person name="Gonzalez-Pimentel J.L."/>
            <person name="Laiz L."/>
            <person name="Saiz-Jimenez C."/>
        </authorList>
    </citation>
    <scope>NUCLEOTIDE SEQUENCE [LARGE SCALE GENOMIC DNA]</scope>
    <source>
        <strain evidence="2 3">DSM 19484</strain>
    </source>
</reference>
<dbReference type="PANTHER" id="PTHR39639">
    <property type="entry name" value="CHROMOSOME 16, WHOLE GENOME SHOTGUN SEQUENCE"/>
    <property type="match status" value="1"/>
</dbReference>
<evidence type="ECO:0000313" key="2">
    <source>
        <dbReference type="EMBL" id="RJL05886.1"/>
    </source>
</evidence>
<dbReference type="InterPro" id="IPR004919">
    <property type="entry name" value="GmrSD_N"/>
</dbReference>